<dbReference type="EMBL" id="JBDPZC010000011">
    <property type="protein sequence ID" value="MEO3715080.1"/>
    <property type="molecule type" value="Genomic_DNA"/>
</dbReference>
<accession>A0ABV0GJ55</accession>
<evidence type="ECO:0000313" key="2">
    <source>
        <dbReference type="Proteomes" id="UP001462640"/>
    </source>
</evidence>
<gene>
    <name evidence="1" type="ORF">ABDJ40_20120</name>
</gene>
<name>A0ABV0GJ55_9BURK</name>
<reference evidence="1 2" key="1">
    <citation type="submission" date="2024-05" db="EMBL/GenBank/DDBJ databases">
        <title>Roseateles sp. 2.12 16S ribosomal RNA gene Genome sequencing and assembly.</title>
        <authorList>
            <person name="Woo H."/>
        </authorList>
    </citation>
    <scope>NUCLEOTIDE SEQUENCE [LARGE SCALE GENOMIC DNA]</scope>
    <source>
        <strain evidence="1 2">2.12</strain>
    </source>
</reference>
<evidence type="ECO:0000313" key="1">
    <source>
        <dbReference type="EMBL" id="MEO3715080.1"/>
    </source>
</evidence>
<sequence>MSACAFPSEAATAQGAGSRQSLVQDVVTIHTLGPEGTSSEYTAKHIAGRVRAASAAVRLHRTFEDASAAALETGKDVLLVANAYPDVRRFYMDRSLSVLGCLIYKTPLYGLAVRAEQETLPPPDGPLQVVTHPSPVALFGVLAPSEMRGSEVKFHLATSTSNAAARVRSGEFSLCITNETSARLEGLRFIGQMLPITMVWSLFCPRSDHARAVELFRDAVPCLSETP</sequence>
<evidence type="ECO:0008006" key="3">
    <source>
        <dbReference type="Google" id="ProtNLM"/>
    </source>
</evidence>
<comment type="caution">
    <text evidence="1">The sequence shown here is derived from an EMBL/GenBank/DDBJ whole genome shotgun (WGS) entry which is preliminary data.</text>
</comment>
<organism evidence="1 2">
    <name type="scientific">Roseateles flavus</name>
    <dbReference type="NCBI Taxonomy" id="3149041"/>
    <lineage>
        <taxon>Bacteria</taxon>
        <taxon>Pseudomonadati</taxon>
        <taxon>Pseudomonadota</taxon>
        <taxon>Betaproteobacteria</taxon>
        <taxon>Burkholderiales</taxon>
        <taxon>Sphaerotilaceae</taxon>
        <taxon>Roseateles</taxon>
    </lineage>
</organism>
<proteinExistence type="predicted"/>
<protein>
    <recommendedName>
        <fullName evidence="3">Prephenate dehydratase</fullName>
    </recommendedName>
</protein>
<dbReference type="RefSeq" id="WP_347612334.1">
    <property type="nucleotide sequence ID" value="NZ_JBDPZC010000011.1"/>
</dbReference>
<keyword evidence="2" id="KW-1185">Reference proteome</keyword>
<dbReference type="Proteomes" id="UP001462640">
    <property type="component" value="Unassembled WGS sequence"/>
</dbReference>